<accession>A0A8S5LXD8</accession>
<reference evidence="1" key="1">
    <citation type="journal article" date="2021" name="Proc. Natl. Acad. Sci. U.S.A.">
        <title>A Catalog of Tens of Thousands of Viruses from Human Metagenomes Reveals Hidden Associations with Chronic Diseases.</title>
        <authorList>
            <person name="Tisza M.J."/>
            <person name="Buck C.B."/>
        </authorList>
    </citation>
    <scope>NUCLEOTIDE SEQUENCE</scope>
    <source>
        <strain evidence="1">CtPL34</strain>
    </source>
</reference>
<protein>
    <submittedName>
        <fullName evidence="1">Uncharacterized protein</fullName>
    </submittedName>
</protein>
<organism evidence="1">
    <name type="scientific">Siphoviridae sp. ctPL34</name>
    <dbReference type="NCBI Taxonomy" id="2826322"/>
    <lineage>
        <taxon>Viruses</taxon>
        <taxon>Duplodnaviria</taxon>
        <taxon>Heunggongvirae</taxon>
        <taxon>Uroviricota</taxon>
        <taxon>Caudoviricetes</taxon>
    </lineage>
</organism>
<sequence length="77" mass="9007">MILRTRVKDAPDIVDEITGTVTVLDGEWCIPVTYPNMFLEGDIIEDVVHYSDKRWTITETEDEIEAVWKHDRTEEAR</sequence>
<name>A0A8S5LXD8_9CAUD</name>
<dbReference type="EMBL" id="BK014761">
    <property type="protein sequence ID" value="DAD74519.1"/>
    <property type="molecule type" value="Genomic_DNA"/>
</dbReference>
<proteinExistence type="predicted"/>
<evidence type="ECO:0000313" key="1">
    <source>
        <dbReference type="EMBL" id="DAD74519.1"/>
    </source>
</evidence>